<evidence type="ECO:0000256" key="1">
    <source>
        <dbReference type="SAM" id="MobiDB-lite"/>
    </source>
</evidence>
<gene>
    <name evidence="2" type="ORF">SAMN04489745_0494</name>
</gene>
<sequence>MSELHPNAGIHILPVDSAPRPHHQPTTVSEYPHAEESRRLQPFHRSPSAHQLQLPDIAQVKPSKHEIWTKDSPLLRSMVLTVRRTAKPETRAW</sequence>
<dbReference type="AlphaFoldDB" id="A0A1H4K2I1"/>
<proteinExistence type="predicted"/>
<evidence type="ECO:0000313" key="2">
    <source>
        <dbReference type="EMBL" id="SEB52754.1"/>
    </source>
</evidence>
<protein>
    <submittedName>
        <fullName evidence="2">Uncharacterized protein</fullName>
    </submittedName>
</protein>
<name>A0A1H4K2I1_9MICC</name>
<reference evidence="2 3" key="1">
    <citation type="submission" date="2016-10" db="EMBL/GenBank/DDBJ databases">
        <authorList>
            <person name="de Groot N.N."/>
        </authorList>
    </citation>
    <scope>NUCLEOTIDE SEQUENCE [LARGE SCALE GENOMIC DNA]</scope>
    <source>
        <strain evidence="2 3">DSM 10495</strain>
    </source>
</reference>
<keyword evidence="3" id="KW-1185">Reference proteome</keyword>
<dbReference type="Proteomes" id="UP000182652">
    <property type="component" value="Unassembled WGS sequence"/>
</dbReference>
<organism evidence="2 3">
    <name type="scientific">Arthrobacter woluwensis</name>
    <dbReference type="NCBI Taxonomy" id="156980"/>
    <lineage>
        <taxon>Bacteria</taxon>
        <taxon>Bacillati</taxon>
        <taxon>Actinomycetota</taxon>
        <taxon>Actinomycetes</taxon>
        <taxon>Micrococcales</taxon>
        <taxon>Micrococcaceae</taxon>
        <taxon>Arthrobacter</taxon>
    </lineage>
</organism>
<accession>A0A1H4K2I1</accession>
<evidence type="ECO:0000313" key="3">
    <source>
        <dbReference type="Proteomes" id="UP000182652"/>
    </source>
</evidence>
<dbReference type="EMBL" id="FNSN01000003">
    <property type="protein sequence ID" value="SEB52754.1"/>
    <property type="molecule type" value="Genomic_DNA"/>
</dbReference>
<feature type="region of interest" description="Disordered" evidence="1">
    <location>
        <begin position="1"/>
        <end position="58"/>
    </location>
</feature>